<dbReference type="SUPFAM" id="SSF53756">
    <property type="entry name" value="UDP-Glycosyltransferase/glycogen phosphorylase"/>
    <property type="match status" value="1"/>
</dbReference>
<reference evidence="4 5" key="1">
    <citation type="journal article" date="2015" name="Genome Announc.">
        <title>Expanding the biotechnology potential of lactobacilli through comparative genomics of 213 strains and associated genera.</title>
        <authorList>
            <person name="Sun Z."/>
            <person name="Harris H.M."/>
            <person name="McCann A."/>
            <person name="Guo C."/>
            <person name="Argimon S."/>
            <person name="Zhang W."/>
            <person name="Yang X."/>
            <person name="Jeffery I.B."/>
            <person name="Cooney J.C."/>
            <person name="Kagawa T.F."/>
            <person name="Liu W."/>
            <person name="Song Y."/>
            <person name="Salvetti E."/>
            <person name="Wrobel A."/>
            <person name="Rasinkangas P."/>
            <person name="Parkhill J."/>
            <person name="Rea M.C."/>
            <person name="O'Sullivan O."/>
            <person name="Ritari J."/>
            <person name="Douillard F.P."/>
            <person name="Paul Ross R."/>
            <person name="Yang R."/>
            <person name="Briner A.E."/>
            <person name="Felis G.E."/>
            <person name="de Vos W.M."/>
            <person name="Barrangou R."/>
            <person name="Klaenhammer T.R."/>
            <person name="Caufield P.W."/>
            <person name="Cui Y."/>
            <person name="Zhang H."/>
            <person name="O'Toole P.W."/>
        </authorList>
    </citation>
    <scope>NUCLEOTIDE SEQUENCE [LARGE SCALE GENOMIC DNA]</scope>
    <source>
        <strain evidence="4 5">ATCC 53295</strain>
    </source>
</reference>
<dbReference type="InterPro" id="IPR001296">
    <property type="entry name" value="Glyco_trans_1"/>
</dbReference>
<dbReference type="eggNOG" id="COG0438">
    <property type="taxonomic scope" value="Bacteria"/>
</dbReference>
<keyword evidence="1" id="KW-0328">Glycosyltransferase</keyword>
<evidence type="ECO:0000256" key="1">
    <source>
        <dbReference type="ARBA" id="ARBA00022676"/>
    </source>
</evidence>
<proteinExistence type="predicted"/>
<dbReference type="EMBL" id="AZCZ01000015">
    <property type="protein sequence ID" value="KRK36891.1"/>
    <property type="molecule type" value="Genomic_DNA"/>
</dbReference>
<name>A0A0R1GS39_9LACO</name>
<evidence type="ECO:0000259" key="3">
    <source>
        <dbReference type="Pfam" id="PF00534"/>
    </source>
</evidence>
<evidence type="ECO:0000313" key="4">
    <source>
        <dbReference type="EMBL" id="KRK36891.1"/>
    </source>
</evidence>
<keyword evidence="5" id="KW-1185">Reference proteome</keyword>
<evidence type="ECO:0000313" key="5">
    <source>
        <dbReference type="Proteomes" id="UP000051176"/>
    </source>
</evidence>
<dbReference type="PANTHER" id="PTHR12526:SF629">
    <property type="entry name" value="TEICHURONIC ACID BIOSYNTHESIS GLYCOSYLTRANSFERASE TUAH-RELATED"/>
    <property type="match status" value="1"/>
</dbReference>
<organism evidence="4 5">
    <name type="scientific">Levilactobacillus parabrevis ATCC 53295</name>
    <dbReference type="NCBI Taxonomy" id="1267003"/>
    <lineage>
        <taxon>Bacteria</taxon>
        <taxon>Bacillati</taxon>
        <taxon>Bacillota</taxon>
        <taxon>Bacilli</taxon>
        <taxon>Lactobacillales</taxon>
        <taxon>Lactobacillaceae</taxon>
        <taxon>Levilactobacillus</taxon>
    </lineage>
</organism>
<gene>
    <name evidence="4" type="ORF">FD07_GL000477</name>
</gene>
<protein>
    <submittedName>
        <fullName evidence="4">Poly(Glycerol-phosphate) alpha-glucosyltransferase</fullName>
    </submittedName>
</protein>
<keyword evidence="2 4" id="KW-0808">Transferase</keyword>
<feature type="domain" description="Glycosyl transferase family 1" evidence="3">
    <location>
        <begin position="321"/>
        <end position="476"/>
    </location>
</feature>
<dbReference type="PATRIC" id="fig|1267003.4.peg.512"/>
<dbReference type="GO" id="GO:0016757">
    <property type="term" value="F:glycosyltransferase activity"/>
    <property type="evidence" value="ECO:0007669"/>
    <property type="project" value="UniProtKB-KW"/>
</dbReference>
<dbReference type="AlphaFoldDB" id="A0A0R1GS39"/>
<dbReference type="Gene3D" id="3.40.50.2000">
    <property type="entry name" value="Glycogen Phosphorylase B"/>
    <property type="match status" value="3"/>
</dbReference>
<dbReference type="RefSeq" id="WP_020089262.1">
    <property type="nucleotide sequence ID" value="NZ_AZCZ01000015.1"/>
</dbReference>
<evidence type="ECO:0000256" key="2">
    <source>
        <dbReference type="ARBA" id="ARBA00022679"/>
    </source>
</evidence>
<comment type="caution">
    <text evidence="4">The sequence shown here is derived from an EMBL/GenBank/DDBJ whole genome shotgun (WGS) entry which is preliminary data.</text>
</comment>
<sequence>MNYFVDMNLGSAVTGIEKAQFNRMKLFQKAGMPATLVYLAYGSRLHEHLKKFGFQGVGFSMYDYFQESRQYRDVGHFDWRHYWQMTCHYRLRDVPDTNDVRVDNEDGLFLMYAHFLDKDYSQVDYINYFDHDHNKIRRDVYDSRGFLSRTSLLAENNQVNTELYYSPDQQIKIIKQCKQVDEKSLLRSVTLKNYGQRDYYFNDETELQTFFVNELAQAGDIFFSDRNGKMAPALDRTRPEIKICPVFHSTHVRAGQDIVTGALKRGIYDYILAHPARFNGIVVSTEQQRTDLLARFSNLPPITTIPVGYATAQPVDVMRRDPHRIISVARYSPEKQLMHQVRAVEELIPEFPDIQLHLLGFGNKIKNELQKYIDEHSLGDYVFLRGFQKDLTDEYRQASLALMTSVEEGFSLSTVEELSYGIPVIGYDIRYGPNEMIHDGENGFLVPANDQEQLVEKMREYLSNRELQLTFMGNAQRLVQAYSPTKTMEKWEKLVQSLNSQPK</sequence>
<dbReference type="OrthoDB" id="9765175at2"/>
<dbReference type="Pfam" id="PF00534">
    <property type="entry name" value="Glycos_transf_1"/>
    <property type="match status" value="1"/>
</dbReference>
<dbReference type="Proteomes" id="UP000051176">
    <property type="component" value="Unassembled WGS sequence"/>
</dbReference>
<accession>A0A0R1GS39</accession>
<dbReference type="PANTHER" id="PTHR12526">
    <property type="entry name" value="GLYCOSYLTRANSFERASE"/>
    <property type="match status" value="1"/>
</dbReference>
<dbReference type="STRING" id="357278.IV61_GL000462"/>